<feature type="compositionally biased region" description="Low complexity" evidence="1">
    <location>
        <begin position="1"/>
        <end position="23"/>
    </location>
</feature>
<evidence type="ECO:0000256" key="1">
    <source>
        <dbReference type="SAM" id="MobiDB-lite"/>
    </source>
</evidence>
<dbReference type="RefSeq" id="WP_250828721.1">
    <property type="nucleotide sequence ID" value="NZ_JAMOIL010000037.1"/>
</dbReference>
<evidence type="ECO:0000313" key="3">
    <source>
        <dbReference type="Proteomes" id="UP001139485"/>
    </source>
</evidence>
<comment type="caution">
    <text evidence="2">The sequence shown here is derived from an EMBL/GenBank/DDBJ whole genome shotgun (WGS) entry which is preliminary data.</text>
</comment>
<evidence type="ECO:0000313" key="2">
    <source>
        <dbReference type="EMBL" id="MCM0622513.1"/>
    </source>
</evidence>
<dbReference type="AlphaFoldDB" id="A0A9X2DAS4"/>
<reference evidence="2" key="1">
    <citation type="submission" date="2022-05" db="EMBL/GenBank/DDBJ databases">
        <authorList>
            <person name="Tuo L."/>
        </authorList>
    </citation>
    <scope>NUCLEOTIDE SEQUENCE</scope>
    <source>
        <strain evidence="2">BSK12Z-4</strain>
    </source>
</reference>
<dbReference type="Proteomes" id="UP001139485">
    <property type="component" value="Unassembled WGS sequence"/>
</dbReference>
<feature type="region of interest" description="Disordered" evidence="1">
    <location>
        <begin position="1"/>
        <end position="39"/>
    </location>
</feature>
<dbReference type="EMBL" id="JAMOIL010000037">
    <property type="protein sequence ID" value="MCM0622513.1"/>
    <property type="molecule type" value="Genomic_DNA"/>
</dbReference>
<accession>A0A9X2DAS4</accession>
<proteinExistence type="predicted"/>
<organism evidence="2 3">
    <name type="scientific">Nocardioides bruguierae</name>
    <dbReference type="NCBI Taxonomy" id="2945102"/>
    <lineage>
        <taxon>Bacteria</taxon>
        <taxon>Bacillati</taxon>
        <taxon>Actinomycetota</taxon>
        <taxon>Actinomycetes</taxon>
        <taxon>Propionibacteriales</taxon>
        <taxon>Nocardioidaceae</taxon>
        <taxon>Nocardioides</taxon>
    </lineage>
</organism>
<protein>
    <recommendedName>
        <fullName evidence="4">Tail assembly chaperone</fullName>
    </recommendedName>
</protein>
<evidence type="ECO:0008006" key="4">
    <source>
        <dbReference type="Google" id="ProtNLM"/>
    </source>
</evidence>
<gene>
    <name evidence="2" type="ORF">M8330_19670</name>
</gene>
<keyword evidence="3" id="KW-1185">Reference proteome</keyword>
<sequence length="122" mass="13531">MTSTARKSTAPRKTAAKKTTTSRPRNDTPAPVGFNFDTASEEAEPFPVVLGGKRYESLDPMEFDFRVLADFINGDPEMTFRLLFPDDADEMLENHISIRALSKFNEAAADHFGLADFIAARS</sequence>
<name>A0A9X2DAS4_9ACTN</name>